<keyword evidence="1" id="KW-0732">Signal</keyword>
<dbReference type="Proteomes" id="UP001159659">
    <property type="component" value="Unassembled WGS sequence"/>
</dbReference>
<feature type="signal peptide" evidence="1">
    <location>
        <begin position="1"/>
        <end position="22"/>
    </location>
</feature>
<comment type="caution">
    <text evidence="2">The sequence shown here is derived from an EMBL/GenBank/DDBJ whole genome shotgun (WGS) entry which is preliminary data.</text>
</comment>
<organism evidence="2 3">
    <name type="scientific">Peronospora farinosa</name>
    <dbReference type="NCBI Taxonomy" id="134698"/>
    <lineage>
        <taxon>Eukaryota</taxon>
        <taxon>Sar</taxon>
        <taxon>Stramenopiles</taxon>
        <taxon>Oomycota</taxon>
        <taxon>Peronosporomycetes</taxon>
        <taxon>Peronosporales</taxon>
        <taxon>Peronosporaceae</taxon>
        <taxon>Peronospora</taxon>
    </lineage>
</organism>
<evidence type="ECO:0000256" key="1">
    <source>
        <dbReference type="SAM" id="SignalP"/>
    </source>
</evidence>
<name>A0AAV0TGR4_9STRA</name>
<dbReference type="AlphaFoldDB" id="A0AAV0TGR4"/>
<evidence type="ECO:0000313" key="2">
    <source>
        <dbReference type="EMBL" id="CAI5720170.1"/>
    </source>
</evidence>
<reference evidence="2" key="1">
    <citation type="submission" date="2022-12" db="EMBL/GenBank/DDBJ databases">
        <authorList>
            <person name="Webb A."/>
        </authorList>
    </citation>
    <scope>NUCLEOTIDE SEQUENCE</scope>
    <source>
        <strain evidence="2">Pf2</strain>
    </source>
</reference>
<evidence type="ECO:0000313" key="3">
    <source>
        <dbReference type="Proteomes" id="UP001159659"/>
    </source>
</evidence>
<feature type="chain" id="PRO_5043516361" evidence="1">
    <location>
        <begin position="23"/>
        <end position="244"/>
    </location>
</feature>
<protein>
    <submittedName>
        <fullName evidence="2">Uncharacterized protein</fullName>
    </submittedName>
</protein>
<accession>A0AAV0TGR4</accession>
<gene>
    <name evidence="2" type="ORF">PFR002_LOCUS3942</name>
</gene>
<sequence>MKRMQMSVTCFIEMLCIVVVQGHSWIDCLDTDRTIVYNRGPEYIYGGNNANGMCAGYMKNYVSRGDPDVNTKMTFKILIADVANNASVCTTDAWDYSDWRTRLTLSAGATFYFGYTSNGHIIKEQAASNTFYGLYWTGVPETSLASTFDLTADKLLDDQLHNFDDGNCGEAYTDKAQTIPSGRAGDGYPCVATFTVPIGTPAGIYDLVWYWKFYNGDTNTSIPTSSGIYGGAAYTSCFQVEVTA</sequence>
<dbReference type="EMBL" id="CANTFK010000633">
    <property type="protein sequence ID" value="CAI5720170.1"/>
    <property type="molecule type" value="Genomic_DNA"/>
</dbReference>
<proteinExistence type="predicted"/>